<dbReference type="GO" id="GO:0000981">
    <property type="term" value="F:DNA-binding transcription factor activity, RNA polymerase II-specific"/>
    <property type="evidence" value="ECO:0007669"/>
    <property type="project" value="InterPro"/>
</dbReference>
<sequence>MSYLPPSTPAEDEELNARQKAAYTKTSSDNCCEQCRRDKKRCKGGPPCDRCFNMGRACSLLGEHIVSMRGCTSSLTGHNDGYFVVYNLPDGNVYMAHLDRNYQLIGQTKYLGHKFALNAPQYSWDFSVDDLFAPGLADACERHIHQDSGSSQNTGH</sequence>
<dbReference type="GO" id="GO:0008270">
    <property type="term" value="F:zinc ion binding"/>
    <property type="evidence" value="ECO:0007669"/>
    <property type="project" value="InterPro"/>
</dbReference>
<dbReference type="AlphaFoldDB" id="A0A0H2S4R7"/>
<gene>
    <name evidence="2" type="ORF">SCHPADRAFT_885650</name>
</gene>
<dbReference type="CDD" id="cd00067">
    <property type="entry name" value="GAL4"/>
    <property type="match status" value="1"/>
</dbReference>
<reference evidence="2 3" key="1">
    <citation type="submission" date="2015-04" db="EMBL/GenBank/DDBJ databases">
        <title>Complete genome sequence of Schizopora paradoxa KUC8140, a cosmopolitan wood degrader in East Asia.</title>
        <authorList>
            <consortium name="DOE Joint Genome Institute"/>
            <person name="Min B."/>
            <person name="Park H."/>
            <person name="Jang Y."/>
            <person name="Kim J.-J."/>
            <person name="Kim K.H."/>
            <person name="Pangilinan J."/>
            <person name="Lipzen A."/>
            <person name="Riley R."/>
            <person name="Grigoriev I.V."/>
            <person name="Spatafora J.W."/>
            <person name="Choi I.-G."/>
        </authorList>
    </citation>
    <scope>NUCLEOTIDE SEQUENCE [LARGE SCALE GENOMIC DNA]</scope>
    <source>
        <strain evidence="2 3">KUC8140</strain>
    </source>
</reference>
<name>A0A0H2S4R7_9AGAM</name>
<dbReference type="InterPro" id="IPR001138">
    <property type="entry name" value="Zn2Cys6_DnaBD"/>
</dbReference>
<organism evidence="2 3">
    <name type="scientific">Schizopora paradoxa</name>
    <dbReference type="NCBI Taxonomy" id="27342"/>
    <lineage>
        <taxon>Eukaryota</taxon>
        <taxon>Fungi</taxon>
        <taxon>Dikarya</taxon>
        <taxon>Basidiomycota</taxon>
        <taxon>Agaricomycotina</taxon>
        <taxon>Agaricomycetes</taxon>
        <taxon>Hymenochaetales</taxon>
        <taxon>Schizoporaceae</taxon>
        <taxon>Schizopora</taxon>
    </lineage>
</organism>
<proteinExistence type="predicted"/>
<evidence type="ECO:0000313" key="3">
    <source>
        <dbReference type="Proteomes" id="UP000053477"/>
    </source>
</evidence>
<feature type="domain" description="Zn(2)-C6 fungal-type" evidence="1">
    <location>
        <begin position="31"/>
        <end position="60"/>
    </location>
</feature>
<dbReference type="SUPFAM" id="SSF57701">
    <property type="entry name" value="Zn2/Cys6 DNA-binding domain"/>
    <property type="match status" value="1"/>
</dbReference>
<accession>A0A0H2S4R7</accession>
<dbReference type="EMBL" id="KQ085888">
    <property type="protein sequence ID" value="KLO19255.1"/>
    <property type="molecule type" value="Genomic_DNA"/>
</dbReference>
<keyword evidence="3" id="KW-1185">Reference proteome</keyword>
<dbReference type="InterPro" id="IPR036864">
    <property type="entry name" value="Zn2-C6_fun-type_DNA-bd_sf"/>
</dbReference>
<dbReference type="OrthoDB" id="3921198at2759"/>
<dbReference type="PROSITE" id="PS50048">
    <property type="entry name" value="ZN2_CY6_FUNGAL_2"/>
    <property type="match status" value="1"/>
</dbReference>
<dbReference type="Proteomes" id="UP000053477">
    <property type="component" value="Unassembled WGS sequence"/>
</dbReference>
<protein>
    <recommendedName>
        <fullName evidence="1">Zn(2)-C6 fungal-type domain-containing protein</fullName>
    </recommendedName>
</protein>
<evidence type="ECO:0000259" key="1">
    <source>
        <dbReference type="PROSITE" id="PS50048"/>
    </source>
</evidence>
<dbReference type="InParanoid" id="A0A0H2S4R7"/>
<evidence type="ECO:0000313" key="2">
    <source>
        <dbReference type="EMBL" id="KLO19255.1"/>
    </source>
</evidence>